<dbReference type="EMBL" id="JACOYY010000053">
    <property type="protein sequence ID" value="MBI2052395.1"/>
    <property type="molecule type" value="Genomic_DNA"/>
</dbReference>
<evidence type="ECO:0000313" key="2">
    <source>
        <dbReference type="EMBL" id="MBI2052395.1"/>
    </source>
</evidence>
<name>A0A931YDY5_9BACT</name>
<dbReference type="Gene3D" id="2.40.50.140">
    <property type="entry name" value="Nucleic acid-binding proteins"/>
    <property type="match status" value="4"/>
</dbReference>
<dbReference type="InterPro" id="IPR035104">
    <property type="entry name" value="Ribosomal_protein_S1-like"/>
</dbReference>
<dbReference type="SMART" id="SM00316">
    <property type="entry name" value="S1"/>
    <property type="match status" value="4"/>
</dbReference>
<dbReference type="PANTHER" id="PTHR47559:SF1">
    <property type="entry name" value="OS03G0844900 PROTEIN"/>
    <property type="match status" value="1"/>
</dbReference>
<dbReference type="Pfam" id="PF00575">
    <property type="entry name" value="S1"/>
    <property type="match status" value="4"/>
</dbReference>
<dbReference type="InterPro" id="IPR003029">
    <property type="entry name" value="S1_domain"/>
</dbReference>
<dbReference type="CDD" id="cd04465">
    <property type="entry name" value="S1_RPS1_repeat_ec2_hs2"/>
    <property type="match status" value="1"/>
</dbReference>
<dbReference type="Proteomes" id="UP000786662">
    <property type="component" value="Unassembled WGS sequence"/>
</dbReference>
<evidence type="ECO:0000259" key="1">
    <source>
        <dbReference type="PROSITE" id="PS50126"/>
    </source>
</evidence>
<comment type="caution">
    <text evidence="3">The sequence shown here is derived from an EMBL/GenBank/DDBJ whole genome shotgun (WGS) entry which is preliminary data.</text>
</comment>
<feature type="domain" description="S1 motif" evidence="1">
    <location>
        <begin position="103"/>
        <end position="181"/>
    </location>
</feature>
<feature type="domain" description="S1 motif" evidence="1">
    <location>
        <begin position="198"/>
        <end position="264"/>
    </location>
</feature>
<dbReference type="PROSITE" id="PS50126">
    <property type="entry name" value="S1"/>
    <property type="match status" value="4"/>
</dbReference>
<dbReference type="AlphaFoldDB" id="A0A931YDY5"/>
<reference evidence="3" key="1">
    <citation type="submission" date="2020-07" db="EMBL/GenBank/DDBJ databases">
        <title>Huge and variable diversity of episymbiotic CPR bacteria and DPANN archaea in groundwater ecosystems.</title>
        <authorList>
            <person name="He C.Y."/>
            <person name="Keren R."/>
            <person name="Whittaker M."/>
            <person name="Farag I.F."/>
            <person name="Doudna J."/>
            <person name="Cate J.H.D."/>
            <person name="Banfield J.F."/>
        </authorList>
    </citation>
    <scope>NUCLEOTIDE SEQUENCE</scope>
    <source>
        <strain evidence="2">NC_groundwater_191_Ag_S-0.1um_45_8</strain>
        <strain evidence="3">NC_groundwater_418_Ag_B-0.1um_45_10</strain>
    </source>
</reference>
<sequence length="363" mass="40337">MKELLQEKNTPLSLPKTGDVMSGTVIEKARNRIYLDLNGFRTAVLYKTEIEASNNNFQDIKKGDGLTVKIIELENKDGYVEVSLTQASLDQAWEEVKNLKSTGEPVEVKITGANRGGLVSQLDGLDAFLPVSQLSSAHYPHVEGGDKEEILKLLKKFIGQMLTVKVLDYDQKNNKIILSEKAKVSKELETKLTNYALGDIVEGEISGLVDFGAFVTFNDIEGLIHISEIGWQLVEKPSEVLKIGEKIQAKIIDIGNDKVSLSLKALKPNPWDSVESKYKKGDVIMGTVVKFNPFGAFIKLDAEIQGLAHISEFKTYKDMTDAVELGKNYPFKVTMLEPKEYKLALQPAFELKTNSIKDNPVQS</sequence>
<feature type="domain" description="S1 motif" evidence="1">
    <location>
        <begin position="18"/>
        <end position="85"/>
    </location>
</feature>
<dbReference type="EMBL" id="JACPHQ010000042">
    <property type="protein sequence ID" value="MBI2466153.1"/>
    <property type="molecule type" value="Genomic_DNA"/>
</dbReference>
<dbReference type="InterPro" id="IPR012340">
    <property type="entry name" value="NA-bd_OB-fold"/>
</dbReference>
<proteinExistence type="predicted"/>
<evidence type="ECO:0000313" key="3">
    <source>
        <dbReference type="EMBL" id="MBI2466153.1"/>
    </source>
</evidence>
<dbReference type="PRINTS" id="PR00681">
    <property type="entry name" value="RIBOSOMALS1"/>
</dbReference>
<organism evidence="3 4">
    <name type="scientific">Candidatus Sungiibacteriota bacterium</name>
    <dbReference type="NCBI Taxonomy" id="2750080"/>
    <lineage>
        <taxon>Bacteria</taxon>
        <taxon>Candidatus Sungiibacteriota</taxon>
    </lineage>
</organism>
<gene>
    <name evidence="2" type="ORF">HYT38_01810</name>
    <name evidence="3" type="ORF">HYV66_02930</name>
</gene>
<protein>
    <submittedName>
        <fullName evidence="3">S1 RNA-binding domain-containing protein</fullName>
    </submittedName>
</protein>
<dbReference type="Proteomes" id="UP000709672">
    <property type="component" value="Unassembled WGS sequence"/>
</dbReference>
<dbReference type="SUPFAM" id="SSF50249">
    <property type="entry name" value="Nucleic acid-binding proteins"/>
    <property type="match status" value="4"/>
</dbReference>
<accession>A0A931YDY5</accession>
<dbReference type="PANTHER" id="PTHR47559">
    <property type="entry name" value="OS03G0844900 PROTEIN"/>
    <property type="match status" value="1"/>
</dbReference>
<feature type="domain" description="S1 motif" evidence="1">
    <location>
        <begin position="281"/>
        <end position="348"/>
    </location>
</feature>
<dbReference type="GO" id="GO:0003676">
    <property type="term" value="F:nucleic acid binding"/>
    <property type="evidence" value="ECO:0007669"/>
    <property type="project" value="InterPro"/>
</dbReference>
<dbReference type="InterPro" id="IPR052757">
    <property type="entry name" value="Ribosomal_protein_S1"/>
</dbReference>
<evidence type="ECO:0000313" key="4">
    <source>
        <dbReference type="Proteomes" id="UP000709672"/>
    </source>
</evidence>